<dbReference type="AlphaFoldDB" id="A0A0G2JBM9"/>
<dbReference type="InterPro" id="IPR026893">
    <property type="entry name" value="Tyr/Ser_Pase_IphP-type"/>
</dbReference>
<gene>
    <name evidence="1" type="ORF">EMCG_06578</name>
</gene>
<dbReference type="Pfam" id="PF13350">
    <property type="entry name" value="Y_phosphatase3"/>
    <property type="match status" value="1"/>
</dbReference>
<dbReference type="PROSITE" id="PS00383">
    <property type="entry name" value="TYR_PHOSPHATASE_1"/>
    <property type="match status" value="1"/>
</dbReference>
<comment type="caution">
    <text evidence="1">The sequence shown here is derived from an EMBL/GenBank/DDBJ whole genome shotgun (WGS) entry which is preliminary data.</text>
</comment>
<name>A0A0G2JBM9_9EURO</name>
<evidence type="ECO:0000313" key="2">
    <source>
        <dbReference type="Proteomes" id="UP000034164"/>
    </source>
</evidence>
<dbReference type="EMBL" id="LCZI01000207">
    <property type="protein sequence ID" value="KKZ67761.1"/>
    <property type="molecule type" value="Genomic_DNA"/>
</dbReference>
<accession>A0A0G2JBM9</accession>
<dbReference type="Proteomes" id="UP000034164">
    <property type="component" value="Unassembled WGS sequence"/>
</dbReference>
<proteinExistence type="predicted"/>
<dbReference type="VEuPathDB" id="FungiDB:EMCG_06578"/>
<protein>
    <recommendedName>
        <fullName evidence="3">Tyrosine specific protein phosphatases domain-containing protein</fullName>
    </recommendedName>
</protein>
<dbReference type="PANTHER" id="PTHR31126:SF1">
    <property type="entry name" value="TYROSINE SPECIFIC PROTEIN PHOSPHATASES DOMAIN-CONTAINING PROTEIN"/>
    <property type="match status" value="1"/>
</dbReference>
<sequence length="284" mass="32071">MGSNDQIPTYVLRDVVETNVLTSISAEVVSHIISSPPFISVPGLFNFRDLSHPHATATPLKKNYIFRSGMLAFLEDEGKVKLTTDLGVKKIFDLRTAPERERFPSPEIEGVQLRWLPSAQDTVRFTWADYGVGDPVLAMMKMYKNILVSHVPIYRDVFEHIRDFPEEPFFFHCTAGKDRTGVLAALILRIAGYSPDIIVEDYVLTRVGFEPAREALYKELLGKEDLDESTTRGIVVAGGILYETMVQFLGFVEVEYENGAEGYLRSKLGFPPEHIERIRANLRA</sequence>
<dbReference type="GO" id="GO:0004721">
    <property type="term" value="F:phosphoprotein phosphatase activity"/>
    <property type="evidence" value="ECO:0007669"/>
    <property type="project" value="InterPro"/>
</dbReference>
<dbReference type="OrthoDB" id="449382at2759"/>
<dbReference type="PANTHER" id="PTHR31126">
    <property type="entry name" value="TYROSINE-PROTEIN PHOSPHATASE"/>
    <property type="match status" value="1"/>
</dbReference>
<dbReference type="SUPFAM" id="SSF52799">
    <property type="entry name" value="(Phosphotyrosine protein) phosphatases II"/>
    <property type="match status" value="1"/>
</dbReference>
<reference evidence="2" key="1">
    <citation type="journal article" date="2015" name="PLoS Genet.">
        <title>The dynamic genome and transcriptome of the human fungal pathogen Blastomyces and close relative Emmonsia.</title>
        <authorList>
            <person name="Munoz J.F."/>
            <person name="Gauthier G.M."/>
            <person name="Desjardins C.A."/>
            <person name="Gallo J.E."/>
            <person name="Holder J."/>
            <person name="Sullivan T.D."/>
            <person name="Marty A.J."/>
            <person name="Carmen J.C."/>
            <person name="Chen Z."/>
            <person name="Ding L."/>
            <person name="Gujja S."/>
            <person name="Magrini V."/>
            <person name="Misas E."/>
            <person name="Mitreva M."/>
            <person name="Priest M."/>
            <person name="Saif S."/>
            <person name="Whiston E.A."/>
            <person name="Young S."/>
            <person name="Zeng Q."/>
            <person name="Goldman W.E."/>
            <person name="Mardis E.R."/>
            <person name="Taylor J.W."/>
            <person name="McEwen J.G."/>
            <person name="Clay O.K."/>
            <person name="Klein B.S."/>
            <person name="Cuomo C.A."/>
        </authorList>
    </citation>
    <scope>NUCLEOTIDE SEQUENCE [LARGE SCALE GENOMIC DNA]</scope>
    <source>
        <strain evidence="2">UAMH 3008</strain>
    </source>
</reference>
<dbReference type="InterPro" id="IPR029021">
    <property type="entry name" value="Prot-tyrosine_phosphatase-like"/>
</dbReference>
<evidence type="ECO:0008006" key="3">
    <source>
        <dbReference type="Google" id="ProtNLM"/>
    </source>
</evidence>
<dbReference type="Gene3D" id="3.90.190.10">
    <property type="entry name" value="Protein tyrosine phosphatase superfamily"/>
    <property type="match status" value="1"/>
</dbReference>
<evidence type="ECO:0000313" key="1">
    <source>
        <dbReference type="EMBL" id="KKZ67761.1"/>
    </source>
</evidence>
<organism evidence="1 2">
    <name type="scientific">[Emmonsia] crescens</name>
    <dbReference type="NCBI Taxonomy" id="73230"/>
    <lineage>
        <taxon>Eukaryota</taxon>
        <taxon>Fungi</taxon>
        <taxon>Dikarya</taxon>
        <taxon>Ascomycota</taxon>
        <taxon>Pezizomycotina</taxon>
        <taxon>Eurotiomycetes</taxon>
        <taxon>Eurotiomycetidae</taxon>
        <taxon>Onygenales</taxon>
        <taxon>Ajellomycetaceae</taxon>
        <taxon>Emergomyces</taxon>
    </lineage>
</organism>
<dbReference type="InterPro" id="IPR016130">
    <property type="entry name" value="Tyr_Pase_AS"/>
</dbReference>